<comment type="caution">
    <text evidence="1">The sequence shown here is derived from an EMBL/GenBank/DDBJ whole genome shotgun (WGS) entry which is preliminary data.</text>
</comment>
<reference evidence="1 2" key="1">
    <citation type="submission" date="2019-05" db="EMBL/GenBank/DDBJ databases">
        <title>Another draft genome of Portunus trituberculatus and its Hox gene families provides insights of decapod evolution.</title>
        <authorList>
            <person name="Jeong J.-H."/>
            <person name="Song I."/>
            <person name="Kim S."/>
            <person name="Choi T."/>
            <person name="Kim D."/>
            <person name="Ryu S."/>
            <person name="Kim W."/>
        </authorList>
    </citation>
    <scope>NUCLEOTIDE SEQUENCE [LARGE SCALE GENOMIC DNA]</scope>
    <source>
        <tissue evidence="1">Muscle</tissue>
    </source>
</reference>
<keyword evidence="2" id="KW-1185">Reference proteome</keyword>
<accession>A0A5B7CKV1</accession>
<dbReference type="EMBL" id="VSRR010000068">
    <property type="protein sequence ID" value="MPC09421.1"/>
    <property type="molecule type" value="Genomic_DNA"/>
</dbReference>
<evidence type="ECO:0000313" key="2">
    <source>
        <dbReference type="Proteomes" id="UP000324222"/>
    </source>
</evidence>
<sequence length="115" mass="13009">MHSLDSRLLLFAYYYRDFEAQGSSSFYALPPQAEFRVTILLLTRDFRLQEVKAEVEVHSKPGLGKENDSRFYEYTAPRVLVACVLANGTVTYCSASQHSATLGVSPENQNFMLFS</sequence>
<evidence type="ECO:0000313" key="1">
    <source>
        <dbReference type="EMBL" id="MPC09421.1"/>
    </source>
</evidence>
<dbReference type="AlphaFoldDB" id="A0A5B7CKV1"/>
<dbReference type="Proteomes" id="UP000324222">
    <property type="component" value="Unassembled WGS sequence"/>
</dbReference>
<name>A0A5B7CKV1_PORTR</name>
<proteinExistence type="predicted"/>
<gene>
    <name evidence="1" type="ORF">E2C01_002033</name>
</gene>
<organism evidence="1 2">
    <name type="scientific">Portunus trituberculatus</name>
    <name type="common">Swimming crab</name>
    <name type="synonym">Neptunus trituberculatus</name>
    <dbReference type="NCBI Taxonomy" id="210409"/>
    <lineage>
        <taxon>Eukaryota</taxon>
        <taxon>Metazoa</taxon>
        <taxon>Ecdysozoa</taxon>
        <taxon>Arthropoda</taxon>
        <taxon>Crustacea</taxon>
        <taxon>Multicrustacea</taxon>
        <taxon>Malacostraca</taxon>
        <taxon>Eumalacostraca</taxon>
        <taxon>Eucarida</taxon>
        <taxon>Decapoda</taxon>
        <taxon>Pleocyemata</taxon>
        <taxon>Brachyura</taxon>
        <taxon>Eubrachyura</taxon>
        <taxon>Portunoidea</taxon>
        <taxon>Portunidae</taxon>
        <taxon>Portuninae</taxon>
        <taxon>Portunus</taxon>
    </lineage>
</organism>
<protein>
    <submittedName>
        <fullName evidence="1">Uncharacterized protein</fullName>
    </submittedName>
</protein>